<reference evidence="1" key="1">
    <citation type="submission" date="2022-10" db="EMBL/GenBank/DDBJ databases">
        <title>Fusarium specimens isolated from Avocado Roots.</title>
        <authorList>
            <person name="Stajich J."/>
            <person name="Roper C."/>
            <person name="Heimlech-Rivalta G."/>
        </authorList>
    </citation>
    <scope>NUCLEOTIDE SEQUENCE</scope>
    <source>
        <strain evidence="1">CF00143</strain>
    </source>
</reference>
<keyword evidence="2" id="KW-1185">Reference proteome</keyword>
<organism evidence="1 2">
    <name type="scientific">Fusarium irregulare</name>
    <dbReference type="NCBI Taxonomy" id="2494466"/>
    <lineage>
        <taxon>Eukaryota</taxon>
        <taxon>Fungi</taxon>
        <taxon>Dikarya</taxon>
        <taxon>Ascomycota</taxon>
        <taxon>Pezizomycotina</taxon>
        <taxon>Sordariomycetes</taxon>
        <taxon>Hypocreomycetidae</taxon>
        <taxon>Hypocreales</taxon>
        <taxon>Nectriaceae</taxon>
        <taxon>Fusarium</taxon>
        <taxon>Fusarium incarnatum-equiseti species complex</taxon>
    </lineage>
</organism>
<protein>
    <submittedName>
        <fullName evidence="1">Uncharacterized protein</fullName>
    </submittedName>
</protein>
<proteinExistence type="predicted"/>
<evidence type="ECO:0000313" key="1">
    <source>
        <dbReference type="EMBL" id="KAJ4024226.1"/>
    </source>
</evidence>
<gene>
    <name evidence="1" type="ORF">NW766_000458</name>
</gene>
<dbReference type="Proteomes" id="UP001152130">
    <property type="component" value="Unassembled WGS sequence"/>
</dbReference>
<comment type="caution">
    <text evidence="1">The sequence shown here is derived from an EMBL/GenBank/DDBJ whole genome shotgun (WGS) entry which is preliminary data.</text>
</comment>
<name>A0A9W8Q2R2_9HYPO</name>
<accession>A0A9W8Q2R2</accession>
<sequence length="158" mass="17926">MNGDDGGDIHVAQVKPALKAVVQIIHGNHTDKHYEDADPRLLFYMVLIHEALGASSSVKSSDPDAKPTKTMPFFSHYAIEREISKLVANDKYLYRVSNWPLLAVVADRIKSRVIKQMVRDELVLFCEAEQRGVPEGTRHMIKDSEWALIQELPLMIRC</sequence>
<evidence type="ECO:0000313" key="2">
    <source>
        <dbReference type="Proteomes" id="UP001152130"/>
    </source>
</evidence>
<dbReference type="AlphaFoldDB" id="A0A9W8Q2R2"/>
<dbReference type="EMBL" id="JAPDHF010000001">
    <property type="protein sequence ID" value="KAJ4024226.1"/>
    <property type="molecule type" value="Genomic_DNA"/>
</dbReference>